<dbReference type="InParanoid" id="A0A061EIA8"/>
<protein>
    <submittedName>
        <fullName evidence="1">Uncharacterized protein</fullName>
    </submittedName>
</protein>
<sequence>MKQNQNLPLNTLQHEQITIPGRKSMATDTNLAESRAVPEGEGDAHCNGNLWQEPELELGGPDSLSADYVSISKKTQILLRQELNHLRIRESHFLNAVYWKETKLDRLKAALDKLNFAKTTAYKRGSTSSSTSSSGECDFHSVRHWMLHGCSNLATENKLLKQIPGIQHDKIDSSILVASINMHVRLSGCMHERKSAIVKQQCRRLKQMVAEISAVNACRN</sequence>
<keyword evidence="2" id="KW-1185">Reference proteome</keyword>
<dbReference type="AlphaFoldDB" id="A0A061EIA8"/>
<evidence type="ECO:0000313" key="1">
    <source>
        <dbReference type="EMBL" id="EOY04596.1"/>
    </source>
</evidence>
<gene>
    <name evidence="1" type="ORF">TCM_019817</name>
</gene>
<evidence type="ECO:0000313" key="2">
    <source>
        <dbReference type="Proteomes" id="UP000026915"/>
    </source>
</evidence>
<reference evidence="1 2" key="1">
    <citation type="journal article" date="2013" name="Genome Biol.">
        <title>The genome sequence of the most widely cultivated cacao type and its use to identify candidate genes regulating pod color.</title>
        <authorList>
            <person name="Motamayor J.C."/>
            <person name="Mockaitis K."/>
            <person name="Schmutz J."/>
            <person name="Haiminen N."/>
            <person name="Iii D.L."/>
            <person name="Cornejo O."/>
            <person name="Findley S.D."/>
            <person name="Zheng P."/>
            <person name="Utro F."/>
            <person name="Royaert S."/>
            <person name="Saski C."/>
            <person name="Jenkins J."/>
            <person name="Podicheti R."/>
            <person name="Zhao M."/>
            <person name="Scheffler B.E."/>
            <person name="Stack J.C."/>
            <person name="Feltus F.A."/>
            <person name="Mustiga G.M."/>
            <person name="Amores F."/>
            <person name="Phillips W."/>
            <person name="Marelli J.P."/>
            <person name="May G.D."/>
            <person name="Shapiro H."/>
            <person name="Ma J."/>
            <person name="Bustamante C.D."/>
            <person name="Schnell R.J."/>
            <person name="Main D."/>
            <person name="Gilbert D."/>
            <person name="Parida L."/>
            <person name="Kuhn D.N."/>
        </authorList>
    </citation>
    <scope>NUCLEOTIDE SEQUENCE [LARGE SCALE GENOMIC DNA]</scope>
    <source>
        <strain evidence="2">cv. Matina 1-6</strain>
    </source>
</reference>
<dbReference type="Gramene" id="EOY04596">
    <property type="protein sequence ID" value="EOY04596"/>
    <property type="gene ID" value="TCM_019817"/>
</dbReference>
<proteinExistence type="predicted"/>
<dbReference type="HOGENOM" id="CLU_1258038_0_0_1"/>
<dbReference type="EMBL" id="CM001882">
    <property type="protein sequence ID" value="EOY04596.1"/>
    <property type="molecule type" value="Genomic_DNA"/>
</dbReference>
<dbReference type="Proteomes" id="UP000026915">
    <property type="component" value="Chromosome 4"/>
</dbReference>
<accession>A0A061EIA8</accession>
<organism evidence="1 2">
    <name type="scientific">Theobroma cacao</name>
    <name type="common">Cacao</name>
    <name type="synonym">Cocoa</name>
    <dbReference type="NCBI Taxonomy" id="3641"/>
    <lineage>
        <taxon>Eukaryota</taxon>
        <taxon>Viridiplantae</taxon>
        <taxon>Streptophyta</taxon>
        <taxon>Embryophyta</taxon>
        <taxon>Tracheophyta</taxon>
        <taxon>Spermatophyta</taxon>
        <taxon>Magnoliopsida</taxon>
        <taxon>eudicotyledons</taxon>
        <taxon>Gunneridae</taxon>
        <taxon>Pentapetalae</taxon>
        <taxon>rosids</taxon>
        <taxon>malvids</taxon>
        <taxon>Malvales</taxon>
        <taxon>Malvaceae</taxon>
        <taxon>Byttnerioideae</taxon>
        <taxon>Theobroma</taxon>
    </lineage>
</organism>
<name>A0A061EIA8_THECC</name>